<sequence>MYDREARFKMEDTMNAARIEYTEKAVMNMASRRCDVLKISQSEAVLALLTQYNLPRQFYLDIPDARITKIGCVLMKVNPNNTIQVRFLHILSKKDMDRIFVFSTHPKHRDRKLDIRAW</sequence>
<dbReference type="EMBL" id="LNUW01000036">
    <property type="protein sequence ID" value="KXG84798.1"/>
    <property type="molecule type" value="Genomic_DNA"/>
</dbReference>
<accession>A0A135P065</accession>
<evidence type="ECO:0000313" key="2">
    <source>
        <dbReference type="Proteomes" id="UP000070498"/>
    </source>
</evidence>
<proteinExistence type="predicted"/>
<comment type="caution">
    <text evidence="1">The sequence shown here is derived from an EMBL/GenBank/DDBJ whole genome shotgun (WGS) entry which is preliminary data.</text>
</comment>
<organism evidence="1 2">
    <name type="scientific">Agrobacterium bohemicum</name>
    <dbReference type="NCBI Taxonomy" id="2052828"/>
    <lineage>
        <taxon>Bacteria</taxon>
        <taxon>Pseudomonadati</taxon>
        <taxon>Pseudomonadota</taxon>
        <taxon>Alphaproteobacteria</taxon>
        <taxon>Hyphomicrobiales</taxon>
        <taxon>Rhizobiaceae</taxon>
        <taxon>Rhizobium/Agrobacterium group</taxon>
        <taxon>Agrobacterium</taxon>
    </lineage>
</organism>
<dbReference type="Proteomes" id="UP000070498">
    <property type="component" value="Unassembled WGS sequence"/>
</dbReference>
<evidence type="ECO:0000313" key="1">
    <source>
        <dbReference type="EMBL" id="KXG84798.1"/>
    </source>
</evidence>
<dbReference type="OrthoDB" id="8114570at2"/>
<reference evidence="1 2" key="1">
    <citation type="submission" date="2015-11" db="EMBL/GenBank/DDBJ databases">
        <title>Draft genome sequence of Agrobacterium sp. R89-1.</title>
        <authorList>
            <person name="Zahradnik J."/>
            <person name="Kyslikova E."/>
            <person name="Palyzova A."/>
            <person name="Kyslik P."/>
        </authorList>
    </citation>
    <scope>NUCLEOTIDE SEQUENCE [LARGE SCALE GENOMIC DNA]</scope>
    <source>
        <strain evidence="1 2">R89-1</strain>
    </source>
</reference>
<dbReference type="STRING" id="2052828.ATO67_11290"/>
<gene>
    <name evidence="1" type="ORF">ATO67_11290</name>
</gene>
<protein>
    <submittedName>
        <fullName evidence="1">Uncharacterized protein</fullName>
    </submittedName>
</protein>
<keyword evidence="2" id="KW-1185">Reference proteome</keyword>
<dbReference type="AlphaFoldDB" id="A0A135P065"/>
<dbReference type="RefSeq" id="WP_067649062.1">
    <property type="nucleotide sequence ID" value="NZ_KQ961028.1"/>
</dbReference>
<name>A0A135P065_9HYPH</name>